<proteinExistence type="predicted"/>
<reference evidence="1" key="1">
    <citation type="submission" date="2018-05" db="EMBL/GenBank/DDBJ databases">
        <title>Draft genome of Mucuna pruriens seed.</title>
        <authorList>
            <person name="Nnadi N.E."/>
            <person name="Vos R."/>
            <person name="Hasami M.H."/>
            <person name="Devisetty U.K."/>
            <person name="Aguiy J.C."/>
        </authorList>
    </citation>
    <scope>NUCLEOTIDE SEQUENCE [LARGE SCALE GENOMIC DNA]</scope>
    <source>
        <strain evidence="1">JCA_2017</strain>
    </source>
</reference>
<evidence type="ECO:0000313" key="1">
    <source>
        <dbReference type="EMBL" id="RDX84780.1"/>
    </source>
</evidence>
<dbReference type="EMBL" id="QJKJ01006953">
    <property type="protein sequence ID" value="RDX84780.1"/>
    <property type="molecule type" value="Genomic_DNA"/>
</dbReference>
<dbReference type="AlphaFoldDB" id="A0A371G2J8"/>
<keyword evidence="2" id="KW-1185">Reference proteome</keyword>
<sequence length="112" mass="12941">MALRILRFTYKLFRHRNAKGSRNEVVLKASTSVHSHFQRSGSNFHLKQYLARFNSATVQVDDSDQKFFVKAFQKSLKVGPFNDSLTLRKLASMGEIRARVEKHIKAEEDLTN</sequence>
<organism evidence="1 2">
    <name type="scientific">Mucuna pruriens</name>
    <name type="common">Velvet bean</name>
    <name type="synonym">Dolichos pruriens</name>
    <dbReference type="NCBI Taxonomy" id="157652"/>
    <lineage>
        <taxon>Eukaryota</taxon>
        <taxon>Viridiplantae</taxon>
        <taxon>Streptophyta</taxon>
        <taxon>Embryophyta</taxon>
        <taxon>Tracheophyta</taxon>
        <taxon>Spermatophyta</taxon>
        <taxon>Magnoliopsida</taxon>
        <taxon>eudicotyledons</taxon>
        <taxon>Gunneridae</taxon>
        <taxon>Pentapetalae</taxon>
        <taxon>rosids</taxon>
        <taxon>fabids</taxon>
        <taxon>Fabales</taxon>
        <taxon>Fabaceae</taxon>
        <taxon>Papilionoideae</taxon>
        <taxon>50 kb inversion clade</taxon>
        <taxon>NPAAA clade</taxon>
        <taxon>indigoferoid/millettioid clade</taxon>
        <taxon>Phaseoleae</taxon>
        <taxon>Mucuna</taxon>
    </lineage>
</organism>
<comment type="caution">
    <text evidence="1">The sequence shown here is derived from an EMBL/GenBank/DDBJ whole genome shotgun (WGS) entry which is preliminary data.</text>
</comment>
<dbReference type="Proteomes" id="UP000257109">
    <property type="component" value="Unassembled WGS sequence"/>
</dbReference>
<evidence type="ECO:0000313" key="2">
    <source>
        <dbReference type="Proteomes" id="UP000257109"/>
    </source>
</evidence>
<feature type="non-terminal residue" evidence="1">
    <location>
        <position position="1"/>
    </location>
</feature>
<accession>A0A371G2J8</accession>
<gene>
    <name evidence="1" type="ORF">CR513_34117</name>
</gene>
<protein>
    <submittedName>
        <fullName evidence="1">Uncharacterized protein</fullName>
    </submittedName>
</protein>
<name>A0A371G2J8_MUCPR</name>